<protein>
    <submittedName>
        <fullName evidence="6">LLM class flavin-dependent oxidoreductase</fullName>
    </submittedName>
</protein>
<dbReference type="InterPro" id="IPR036661">
    <property type="entry name" value="Luciferase-like_sf"/>
</dbReference>
<keyword evidence="7" id="KW-1185">Reference proteome</keyword>
<keyword evidence="2" id="KW-0288">FMN</keyword>
<dbReference type="Pfam" id="PF00296">
    <property type="entry name" value="Bac_luciferase"/>
    <property type="match status" value="1"/>
</dbReference>
<sequence length="350" mass="35907">MTESTPTRPPAPRALALGLSGAHLVALAEHPGAAAVLDGLGLAFTALGVDRLGVDRLSVDRLGVGQVDHGDLGATFDSSVAAAAFATDASTTPFLVVAAPHRDHPYNLARRVASLDHLSGGRAGVLLGERDRFAPGGDPGREAWGGARLSHGAPLEPATTRDAAVVLQELWQSWPADTIVGDRESRIYAEADRIVHIDHHGVFEVAGPLNVPSTPQGSPVLARHAASPAEVEAARGVAEVLVVEEDLLPAALEAGVPVFVIVHAHSTGDSLAGRVAALDPRAHLLLVPDAATTLVEIAHLVAHLGTDRHGAAASPGRAGTLRDRLGLPTPDPLLVGARPAFPAPVAQAAL</sequence>
<accession>A0AA41XHE9</accession>
<dbReference type="InterPro" id="IPR011251">
    <property type="entry name" value="Luciferase-like_dom"/>
</dbReference>
<gene>
    <name evidence="6" type="ORF">N1028_07615</name>
</gene>
<dbReference type="Gene3D" id="3.20.20.30">
    <property type="entry name" value="Luciferase-like domain"/>
    <property type="match status" value="1"/>
</dbReference>
<dbReference type="PANTHER" id="PTHR30011">
    <property type="entry name" value="ALKANESULFONATE MONOOXYGENASE-RELATED"/>
    <property type="match status" value="1"/>
</dbReference>
<dbReference type="Proteomes" id="UP001165587">
    <property type="component" value="Unassembled WGS sequence"/>
</dbReference>
<feature type="domain" description="Luciferase-like" evidence="5">
    <location>
        <begin position="57"/>
        <end position="243"/>
    </location>
</feature>
<dbReference type="RefSeq" id="WP_259526339.1">
    <property type="nucleotide sequence ID" value="NZ_JANLCK010000003.1"/>
</dbReference>
<dbReference type="SUPFAM" id="SSF51679">
    <property type="entry name" value="Bacterial luciferase-like"/>
    <property type="match status" value="1"/>
</dbReference>
<dbReference type="PANTHER" id="PTHR30011:SF16">
    <property type="entry name" value="C2H2 FINGER DOMAIN TRANSCRIPTION FACTOR (EUROFUNG)-RELATED"/>
    <property type="match status" value="1"/>
</dbReference>
<keyword evidence="3" id="KW-0560">Oxidoreductase</keyword>
<dbReference type="EMBL" id="JANLCK010000003">
    <property type="protein sequence ID" value="MCS5725763.1"/>
    <property type="molecule type" value="Genomic_DNA"/>
</dbReference>
<reference evidence="6" key="1">
    <citation type="submission" date="2022-08" db="EMBL/GenBank/DDBJ databases">
        <authorList>
            <person name="Deng Y."/>
            <person name="Han X.-F."/>
            <person name="Zhang Y.-Q."/>
        </authorList>
    </citation>
    <scope>NUCLEOTIDE SEQUENCE</scope>
    <source>
        <strain evidence="6">CPCC 203407</strain>
    </source>
</reference>
<keyword evidence="1" id="KW-0285">Flavoprotein</keyword>
<organism evidence="6 7">
    <name type="scientific">Herbiconiux oxytropis</name>
    <dbReference type="NCBI Taxonomy" id="2970915"/>
    <lineage>
        <taxon>Bacteria</taxon>
        <taxon>Bacillati</taxon>
        <taxon>Actinomycetota</taxon>
        <taxon>Actinomycetes</taxon>
        <taxon>Micrococcales</taxon>
        <taxon>Microbacteriaceae</taxon>
        <taxon>Herbiconiux</taxon>
    </lineage>
</organism>
<dbReference type="InterPro" id="IPR051260">
    <property type="entry name" value="Diverse_substr_monoxygenases"/>
</dbReference>
<evidence type="ECO:0000256" key="2">
    <source>
        <dbReference type="ARBA" id="ARBA00022643"/>
    </source>
</evidence>
<proteinExistence type="predicted"/>
<dbReference type="GO" id="GO:0016705">
    <property type="term" value="F:oxidoreductase activity, acting on paired donors, with incorporation or reduction of molecular oxygen"/>
    <property type="evidence" value="ECO:0007669"/>
    <property type="project" value="InterPro"/>
</dbReference>
<comment type="caution">
    <text evidence="6">The sequence shown here is derived from an EMBL/GenBank/DDBJ whole genome shotgun (WGS) entry which is preliminary data.</text>
</comment>
<evidence type="ECO:0000313" key="6">
    <source>
        <dbReference type="EMBL" id="MCS5725763.1"/>
    </source>
</evidence>
<evidence type="ECO:0000256" key="3">
    <source>
        <dbReference type="ARBA" id="ARBA00023002"/>
    </source>
</evidence>
<evidence type="ECO:0000256" key="4">
    <source>
        <dbReference type="ARBA" id="ARBA00023033"/>
    </source>
</evidence>
<evidence type="ECO:0000256" key="1">
    <source>
        <dbReference type="ARBA" id="ARBA00022630"/>
    </source>
</evidence>
<dbReference type="GO" id="GO:0004497">
    <property type="term" value="F:monooxygenase activity"/>
    <property type="evidence" value="ECO:0007669"/>
    <property type="project" value="UniProtKB-KW"/>
</dbReference>
<evidence type="ECO:0000259" key="5">
    <source>
        <dbReference type="Pfam" id="PF00296"/>
    </source>
</evidence>
<dbReference type="AlphaFoldDB" id="A0AA41XHE9"/>
<name>A0AA41XHE9_9MICO</name>
<evidence type="ECO:0000313" key="7">
    <source>
        <dbReference type="Proteomes" id="UP001165587"/>
    </source>
</evidence>
<keyword evidence="4" id="KW-0503">Monooxygenase</keyword>